<gene>
    <name evidence="7 9" type="primary">pgl</name>
    <name evidence="9" type="ORF">H8792_005360</name>
</gene>
<proteinExistence type="inferred from homology"/>
<keyword evidence="7 9" id="KW-0378">Hydrolase</keyword>
<comment type="function">
    <text evidence="2 7">Hydrolysis of 6-phosphogluconolactone to 6-phosphogluconate.</text>
</comment>
<dbReference type="Gene3D" id="3.40.50.1360">
    <property type="match status" value="1"/>
</dbReference>
<dbReference type="EC" id="3.1.1.31" evidence="5 7"/>
<evidence type="ECO:0000256" key="1">
    <source>
        <dbReference type="ARBA" id="ARBA00000832"/>
    </source>
</evidence>
<dbReference type="Pfam" id="PF01182">
    <property type="entry name" value="Glucosamine_iso"/>
    <property type="match status" value="1"/>
</dbReference>
<dbReference type="EMBL" id="JACBGI020000006">
    <property type="protein sequence ID" value="MBF6057764.1"/>
    <property type="molecule type" value="Genomic_DNA"/>
</dbReference>
<dbReference type="RefSeq" id="WP_185977910.1">
    <property type="nucleotide sequence ID" value="NZ_JACBGI020000006.1"/>
</dbReference>
<dbReference type="PANTHER" id="PTHR11054:SF0">
    <property type="entry name" value="6-PHOSPHOGLUCONOLACTONASE"/>
    <property type="match status" value="1"/>
</dbReference>
<comment type="catalytic activity">
    <reaction evidence="1 7">
        <text>6-phospho-D-glucono-1,5-lactone + H2O = 6-phospho-D-gluconate + H(+)</text>
        <dbReference type="Rhea" id="RHEA:12556"/>
        <dbReference type="ChEBI" id="CHEBI:15377"/>
        <dbReference type="ChEBI" id="CHEBI:15378"/>
        <dbReference type="ChEBI" id="CHEBI:57955"/>
        <dbReference type="ChEBI" id="CHEBI:58759"/>
        <dbReference type="EC" id="3.1.1.31"/>
    </reaction>
</comment>
<dbReference type="GO" id="GO:0017057">
    <property type="term" value="F:6-phosphogluconolactonase activity"/>
    <property type="evidence" value="ECO:0007669"/>
    <property type="project" value="UniProtKB-EC"/>
</dbReference>
<dbReference type="NCBIfam" id="TIGR01198">
    <property type="entry name" value="pgl"/>
    <property type="match status" value="1"/>
</dbReference>
<accession>A0ABS0BXN3</accession>
<sequence>MQLPEDWRCFEDAELLAQTAKEYICSAAEKAIRENGAFHLVTAGGTTPNRIYQLLGESERDDWQFWHIYMGDERCLPLDDPERNRTPLKEMWLDKCSVPSSQIHYMATELGAEAALEDYQTRLLSVPVFDLVMLGMGEDGHTASLFPGHSYAEGCDLLIERDSPKPPPLRLTLSAERLSASCEVLKLITGAGKQPALKAWLEGENLPISWISAKETHQVWIDLAARPD</sequence>
<protein>
    <recommendedName>
        <fullName evidence="6 7">6-phosphogluconolactonase</fullName>
        <shortName evidence="7">6PGL</shortName>
        <ecNumber evidence="5 7">3.1.1.31</ecNumber>
    </recommendedName>
</protein>
<dbReference type="CDD" id="cd01400">
    <property type="entry name" value="6PGL"/>
    <property type="match status" value="1"/>
</dbReference>
<feature type="domain" description="Glucosamine/galactosamine-6-phosphate isomerase" evidence="8">
    <location>
        <begin position="12"/>
        <end position="220"/>
    </location>
</feature>
<dbReference type="InterPro" id="IPR005900">
    <property type="entry name" value="6-phosphogluconolactonase_DevB"/>
</dbReference>
<keyword evidence="10" id="KW-1185">Reference proteome</keyword>
<reference evidence="9 10" key="1">
    <citation type="submission" date="2020-11" db="EMBL/GenBank/DDBJ databases">
        <title>Sulfur oxidizing isolate from Hospital Hole Sinkhole.</title>
        <authorList>
            <person name="Scott K.M."/>
        </authorList>
    </citation>
    <scope>NUCLEOTIDE SEQUENCE [LARGE SCALE GENOMIC DNA]</scope>
    <source>
        <strain evidence="9 10">HH1</strain>
    </source>
</reference>
<name>A0ABS0BXN3_9GAMM</name>
<evidence type="ECO:0000256" key="2">
    <source>
        <dbReference type="ARBA" id="ARBA00002681"/>
    </source>
</evidence>
<comment type="pathway">
    <text evidence="3 7">Carbohydrate degradation; pentose phosphate pathway; D-ribulose 5-phosphate from D-glucose 6-phosphate (oxidative stage): step 2/3.</text>
</comment>
<dbReference type="InterPro" id="IPR037171">
    <property type="entry name" value="NagB/RpiA_transferase-like"/>
</dbReference>
<evidence type="ECO:0000256" key="5">
    <source>
        <dbReference type="ARBA" id="ARBA00013198"/>
    </source>
</evidence>
<comment type="similarity">
    <text evidence="4 7">Belongs to the glucosamine/galactosamine-6-phosphate isomerase family. 6-phosphogluconolactonase subfamily.</text>
</comment>
<evidence type="ECO:0000313" key="10">
    <source>
        <dbReference type="Proteomes" id="UP001193680"/>
    </source>
</evidence>
<comment type="caution">
    <text evidence="9">The sequence shown here is derived from an EMBL/GenBank/DDBJ whole genome shotgun (WGS) entry which is preliminary data.</text>
</comment>
<evidence type="ECO:0000256" key="6">
    <source>
        <dbReference type="ARBA" id="ARBA00020337"/>
    </source>
</evidence>
<dbReference type="Proteomes" id="UP001193680">
    <property type="component" value="Unassembled WGS sequence"/>
</dbReference>
<dbReference type="InterPro" id="IPR006148">
    <property type="entry name" value="Glc/Gal-6P_isomerase"/>
</dbReference>
<dbReference type="SUPFAM" id="SSF100950">
    <property type="entry name" value="NagB/RpiA/CoA transferase-like"/>
    <property type="match status" value="1"/>
</dbReference>
<evidence type="ECO:0000259" key="8">
    <source>
        <dbReference type="Pfam" id="PF01182"/>
    </source>
</evidence>
<organism evidence="9 10">
    <name type="scientific">Thiomicrorhabdus heinhorstiae</name>
    <dbReference type="NCBI Taxonomy" id="2748010"/>
    <lineage>
        <taxon>Bacteria</taxon>
        <taxon>Pseudomonadati</taxon>
        <taxon>Pseudomonadota</taxon>
        <taxon>Gammaproteobacteria</taxon>
        <taxon>Thiotrichales</taxon>
        <taxon>Piscirickettsiaceae</taxon>
        <taxon>Thiomicrorhabdus</taxon>
    </lineage>
</organism>
<evidence type="ECO:0000256" key="3">
    <source>
        <dbReference type="ARBA" id="ARBA00004961"/>
    </source>
</evidence>
<dbReference type="PANTHER" id="PTHR11054">
    <property type="entry name" value="6-PHOSPHOGLUCONOLACTONASE"/>
    <property type="match status" value="1"/>
</dbReference>
<evidence type="ECO:0000256" key="7">
    <source>
        <dbReference type="RuleBase" id="RU365095"/>
    </source>
</evidence>
<dbReference type="InterPro" id="IPR039104">
    <property type="entry name" value="6PGL"/>
</dbReference>
<evidence type="ECO:0000256" key="4">
    <source>
        <dbReference type="ARBA" id="ARBA00010662"/>
    </source>
</evidence>
<evidence type="ECO:0000313" key="9">
    <source>
        <dbReference type="EMBL" id="MBF6057764.1"/>
    </source>
</evidence>